<proteinExistence type="predicted"/>
<gene>
    <name evidence="2" type="ORF">K8V85_06525</name>
</gene>
<keyword evidence="1" id="KW-0812">Transmembrane</keyword>
<dbReference type="Proteomes" id="UP000706163">
    <property type="component" value="Unassembled WGS sequence"/>
</dbReference>
<dbReference type="EMBL" id="DYVT01000071">
    <property type="protein sequence ID" value="HJF67949.1"/>
    <property type="molecule type" value="Genomic_DNA"/>
</dbReference>
<sequence length="75" mass="8535">MSINGVTMATVILMFVCYIYIILVVGKDMFLNSNKTKKEQQQALIKKYIPFCTVVALGFIVIYFLITPLVVEILK</sequence>
<organism evidence="2 3">
    <name type="scientific">Staphylococcus kloosii</name>
    <dbReference type="NCBI Taxonomy" id="29384"/>
    <lineage>
        <taxon>Bacteria</taxon>
        <taxon>Bacillati</taxon>
        <taxon>Bacillota</taxon>
        <taxon>Bacilli</taxon>
        <taxon>Bacillales</taxon>
        <taxon>Staphylococcaceae</taxon>
        <taxon>Staphylococcus</taxon>
    </lineage>
</organism>
<evidence type="ECO:0000256" key="1">
    <source>
        <dbReference type="SAM" id="Phobius"/>
    </source>
</evidence>
<evidence type="ECO:0000313" key="3">
    <source>
        <dbReference type="Proteomes" id="UP000706163"/>
    </source>
</evidence>
<evidence type="ECO:0000313" key="2">
    <source>
        <dbReference type="EMBL" id="HJF67949.1"/>
    </source>
</evidence>
<feature type="transmembrane region" description="Helical" evidence="1">
    <location>
        <begin position="6"/>
        <end position="26"/>
    </location>
</feature>
<keyword evidence="1" id="KW-1133">Transmembrane helix</keyword>
<dbReference type="RefSeq" id="WP_278675277.1">
    <property type="nucleotide sequence ID" value="NZ_DYVT01000071.1"/>
</dbReference>
<accession>A0A921GYB3</accession>
<keyword evidence="1" id="KW-0472">Membrane</keyword>
<reference evidence="2" key="1">
    <citation type="journal article" date="2021" name="PeerJ">
        <title>Extensive microbial diversity within the chicken gut microbiome revealed by metagenomics and culture.</title>
        <authorList>
            <person name="Gilroy R."/>
            <person name="Ravi A."/>
            <person name="Getino M."/>
            <person name="Pursley I."/>
            <person name="Horton D.L."/>
            <person name="Alikhan N.F."/>
            <person name="Baker D."/>
            <person name="Gharbi K."/>
            <person name="Hall N."/>
            <person name="Watson M."/>
            <person name="Adriaenssens E.M."/>
            <person name="Foster-Nyarko E."/>
            <person name="Jarju S."/>
            <person name="Secka A."/>
            <person name="Antonio M."/>
            <person name="Oren A."/>
            <person name="Chaudhuri R.R."/>
            <person name="La Ragione R."/>
            <person name="Hildebrand F."/>
            <person name="Pallen M.J."/>
        </authorList>
    </citation>
    <scope>NUCLEOTIDE SEQUENCE</scope>
    <source>
        <strain evidence="2">CHK149-3286</strain>
    </source>
</reference>
<reference evidence="2" key="2">
    <citation type="submission" date="2021-09" db="EMBL/GenBank/DDBJ databases">
        <authorList>
            <person name="Gilroy R."/>
        </authorList>
    </citation>
    <scope>NUCLEOTIDE SEQUENCE</scope>
    <source>
        <strain evidence="2">CHK149-3286</strain>
    </source>
</reference>
<comment type="caution">
    <text evidence="2">The sequence shown here is derived from an EMBL/GenBank/DDBJ whole genome shotgun (WGS) entry which is preliminary data.</text>
</comment>
<protein>
    <submittedName>
        <fullName evidence="2">Uncharacterized protein</fullName>
    </submittedName>
</protein>
<name>A0A921GYB3_9STAP</name>
<feature type="transmembrane region" description="Helical" evidence="1">
    <location>
        <begin position="47"/>
        <end position="66"/>
    </location>
</feature>
<dbReference type="AlphaFoldDB" id="A0A921GYB3"/>